<protein>
    <recommendedName>
        <fullName evidence="1">DUF6533 domain-containing protein</fullName>
    </recommendedName>
</protein>
<dbReference type="EMBL" id="JAUEPT010000015">
    <property type="protein sequence ID" value="KAK0445794.1"/>
    <property type="molecule type" value="Genomic_DNA"/>
</dbReference>
<sequence length="91" mass="10336">MSTVPIPIQFVKYSPAAAMVLILWDHCLTLGEEVATIWGPRNERILTKAVYLLNRYFTEATLIYRIYVIIQGQSTNDEVGTRSALVVFMIT</sequence>
<comment type="caution">
    <text evidence="2">The sequence shown here is derived from an EMBL/GenBank/DDBJ whole genome shotgun (WGS) entry which is preliminary data.</text>
</comment>
<evidence type="ECO:0000313" key="3">
    <source>
        <dbReference type="Proteomes" id="UP001175226"/>
    </source>
</evidence>
<dbReference type="AlphaFoldDB" id="A0AA39JQU3"/>
<gene>
    <name evidence="2" type="ORF">EV421DRAFT_293203</name>
</gene>
<proteinExistence type="predicted"/>
<keyword evidence="3" id="KW-1185">Reference proteome</keyword>
<name>A0AA39JQU3_9AGAR</name>
<feature type="domain" description="DUF6533" evidence="1">
    <location>
        <begin position="13"/>
        <end position="58"/>
    </location>
</feature>
<dbReference type="Pfam" id="PF20151">
    <property type="entry name" value="DUF6533"/>
    <property type="match status" value="1"/>
</dbReference>
<dbReference type="Proteomes" id="UP001175226">
    <property type="component" value="Unassembled WGS sequence"/>
</dbReference>
<reference evidence="2" key="1">
    <citation type="submission" date="2023-06" db="EMBL/GenBank/DDBJ databases">
        <authorList>
            <consortium name="Lawrence Berkeley National Laboratory"/>
            <person name="Ahrendt S."/>
            <person name="Sahu N."/>
            <person name="Indic B."/>
            <person name="Wong-Bajracharya J."/>
            <person name="Merenyi Z."/>
            <person name="Ke H.-M."/>
            <person name="Monk M."/>
            <person name="Kocsube S."/>
            <person name="Drula E."/>
            <person name="Lipzen A."/>
            <person name="Balint B."/>
            <person name="Henrissat B."/>
            <person name="Andreopoulos B."/>
            <person name="Martin F.M."/>
            <person name="Harder C.B."/>
            <person name="Rigling D."/>
            <person name="Ford K.L."/>
            <person name="Foster G.D."/>
            <person name="Pangilinan J."/>
            <person name="Papanicolaou A."/>
            <person name="Barry K."/>
            <person name="LaButti K."/>
            <person name="Viragh M."/>
            <person name="Koriabine M."/>
            <person name="Yan M."/>
            <person name="Riley R."/>
            <person name="Champramary S."/>
            <person name="Plett K.L."/>
            <person name="Tsai I.J."/>
            <person name="Slot J."/>
            <person name="Sipos G."/>
            <person name="Plett J."/>
            <person name="Nagy L.G."/>
            <person name="Grigoriev I.V."/>
        </authorList>
    </citation>
    <scope>NUCLEOTIDE SEQUENCE</scope>
    <source>
        <strain evidence="2">FPL87.14</strain>
    </source>
</reference>
<accession>A0AA39JQU3</accession>
<dbReference type="InterPro" id="IPR045340">
    <property type="entry name" value="DUF6533"/>
</dbReference>
<evidence type="ECO:0000313" key="2">
    <source>
        <dbReference type="EMBL" id="KAK0445794.1"/>
    </source>
</evidence>
<evidence type="ECO:0000259" key="1">
    <source>
        <dbReference type="Pfam" id="PF20151"/>
    </source>
</evidence>
<organism evidence="2 3">
    <name type="scientific">Armillaria borealis</name>
    <dbReference type="NCBI Taxonomy" id="47425"/>
    <lineage>
        <taxon>Eukaryota</taxon>
        <taxon>Fungi</taxon>
        <taxon>Dikarya</taxon>
        <taxon>Basidiomycota</taxon>
        <taxon>Agaricomycotina</taxon>
        <taxon>Agaricomycetes</taxon>
        <taxon>Agaricomycetidae</taxon>
        <taxon>Agaricales</taxon>
        <taxon>Marasmiineae</taxon>
        <taxon>Physalacriaceae</taxon>
        <taxon>Armillaria</taxon>
    </lineage>
</organism>